<gene>
    <name evidence="2" type="ORF">EBF16_10050</name>
</gene>
<organism evidence="2 3">
    <name type="scientific">Sphingobium yanoikuyae</name>
    <name type="common">Sphingomonas yanoikuyae</name>
    <dbReference type="NCBI Taxonomy" id="13690"/>
    <lineage>
        <taxon>Bacteria</taxon>
        <taxon>Pseudomonadati</taxon>
        <taxon>Pseudomonadota</taxon>
        <taxon>Alphaproteobacteria</taxon>
        <taxon>Sphingomonadales</taxon>
        <taxon>Sphingomonadaceae</taxon>
        <taxon>Sphingobium</taxon>
    </lineage>
</organism>
<feature type="transmembrane region" description="Helical" evidence="1">
    <location>
        <begin position="116"/>
        <end position="139"/>
    </location>
</feature>
<evidence type="ECO:0000313" key="3">
    <source>
        <dbReference type="Proteomes" id="UP000280708"/>
    </source>
</evidence>
<feature type="transmembrane region" description="Helical" evidence="1">
    <location>
        <begin position="85"/>
        <end position="104"/>
    </location>
</feature>
<feature type="transmembrane region" description="Helical" evidence="1">
    <location>
        <begin position="12"/>
        <end position="35"/>
    </location>
</feature>
<dbReference type="EMBL" id="CP033230">
    <property type="protein sequence ID" value="AYO77206.1"/>
    <property type="molecule type" value="Genomic_DNA"/>
</dbReference>
<keyword evidence="1" id="KW-1133">Transmembrane helix</keyword>
<protein>
    <recommendedName>
        <fullName evidence="4">Polysaccharide biosynthesis protein</fullName>
    </recommendedName>
</protein>
<evidence type="ECO:0008006" key="4">
    <source>
        <dbReference type="Google" id="ProtNLM"/>
    </source>
</evidence>
<feature type="transmembrane region" description="Helical" evidence="1">
    <location>
        <begin position="367"/>
        <end position="384"/>
    </location>
</feature>
<feature type="transmembrane region" description="Helical" evidence="1">
    <location>
        <begin position="390"/>
        <end position="407"/>
    </location>
</feature>
<feature type="transmembrane region" description="Helical" evidence="1">
    <location>
        <begin position="151"/>
        <end position="169"/>
    </location>
</feature>
<keyword evidence="1" id="KW-0812">Transmembrane</keyword>
<name>A0A3G2UQ07_SPHYA</name>
<feature type="transmembrane region" description="Helical" evidence="1">
    <location>
        <begin position="47"/>
        <end position="73"/>
    </location>
</feature>
<proteinExistence type="predicted"/>
<evidence type="ECO:0000256" key="1">
    <source>
        <dbReference type="SAM" id="Phobius"/>
    </source>
</evidence>
<accession>A0A3G2UQ07</accession>
<dbReference type="Proteomes" id="UP000280708">
    <property type="component" value="Chromosome"/>
</dbReference>
<keyword evidence="1" id="KW-0472">Membrane</keyword>
<reference evidence="2 3" key="1">
    <citation type="submission" date="2018-10" db="EMBL/GenBank/DDBJ databases">
        <title>Characterization and genome analysis of a novel bacterium Sphingobium yanoikuyae SJTF8 capable of degrading PAHs.</title>
        <authorList>
            <person name="Yin C."/>
            <person name="Xiong W."/>
            <person name="Liang R."/>
        </authorList>
    </citation>
    <scope>NUCLEOTIDE SEQUENCE [LARGE SCALE GENOMIC DNA]</scope>
    <source>
        <strain evidence="2 3">SJTF8</strain>
    </source>
</reference>
<sequence length="440" mass="47120">MAVNAELMARLSRYGIAALGPLSVAASQFLLSFILLRQLDVADFGRFAFLLIVSQFSTSLWSALFTAPLLVAAARSGTARNMADIRALAASSSLALLPGTFLFAGLTHRLGGDWGAAALFGMWSAVALLRHFLRAWFLAHQRPLLTMASDLSYALALQVALVIAMAVHGPDFRQTGLLLLAAASCGLLPFLTRLAGVRTVRFRLGDIAGYRPIWQRDGRWSLIGAIATELTVNSQSYLVTMLSGAKAFAPIAATALLVRPVTVAINALGEFERARFAHGLEEGKPAEVQKARGQLRSTLLLAWLATLILAALLLHLAPDFLFHGKFAGPVLWTGAALWFAVIFARAFHGPDDAVLLAMGQFRRLARLSSITAILSLLAVAGLIMLAGPLWSIAGIAIGEGVFALFLYKEAGARLKWQLQSRSFSGPASDATMALVTARRD</sequence>
<dbReference type="AlphaFoldDB" id="A0A3G2UQ07"/>
<feature type="transmembrane region" description="Helical" evidence="1">
    <location>
        <begin position="299"/>
        <end position="317"/>
    </location>
</feature>
<feature type="transmembrane region" description="Helical" evidence="1">
    <location>
        <begin position="329"/>
        <end position="347"/>
    </location>
</feature>
<evidence type="ECO:0000313" key="2">
    <source>
        <dbReference type="EMBL" id="AYO77206.1"/>
    </source>
</evidence>
<feature type="transmembrane region" description="Helical" evidence="1">
    <location>
        <begin position="175"/>
        <end position="195"/>
    </location>
</feature>